<feature type="domain" description="SecA Wing/Scaffold" evidence="6">
    <location>
        <begin position="112"/>
        <end position="172"/>
    </location>
</feature>
<evidence type="ECO:0000256" key="2">
    <source>
        <dbReference type="ARBA" id="ARBA00022490"/>
    </source>
</evidence>
<dbReference type="GO" id="GO:0005829">
    <property type="term" value="C:cytosol"/>
    <property type="evidence" value="ECO:0007669"/>
    <property type="project" value="TreeGrafter"/>
</dbReference>
<evidence type="ECO:0000259" key="6">
    <source>
        <dbReference type="Pfam" id="PF07516"/>
    </source>
</evidence>
<feature type="domain" description="SecA Wing/Scaffold" evidence="6">
    <location>
        <begin position="11"/>
        <end position="64"/>
    </location>
</feature>
<dbReference type="EMBL" id="LCNN01000001">
    <property type="protein sequence ID" value="KKU58106.1"/>
    <property type="molecule type" value="Genomic_DNA"/>
</dbReference>
<dbReference type="GO" id="GO:0046872">
    <property type="term" value="F:metal ion binding"/>
    <property type="evidence" value="ECO:0007669"/>
    <property type="project" value="UniProtKB-KW"/>
</dbReference>
<dbReference type="GO" id="GO:0031522">
    <property type="term" value="C:cell envelope Sec protein transport complex"/>
    <property type="evidence" value="ECO:0007669"/>
    <property type="project" value="TreeGrafter"/>
</dbReference>
<dbReference type="PANTHER" id="PTHR30612:SF0">
    <property type="entry name" value="CHLOROPLAST PROTEIN-TRANSPORTING ATPASE"/>
    <property type="match status" value="1"/>
</dbReference>
<evidence type="ECO:0000256" key="1">
    <source>
        <dbReference type="ARBA" id="ARBA00001947"/>
    </source>
</evidence>
<dbReference type="Pfam" id="PF07516">
    <property type="entry name" value="SecA_SW"/>
    <property type="match status" value="2"/>
</dbReference>
<name>A0A0G1RLX1_UNCKA</name>
<dbReference type="InterPro" id="IPR036266">
    <property type="entry name" value="SecA_Wing/Scaffold_sf"/>
</dbReference>
<dbReference type="GO" id="GO:0017038">
    <property type="term" value="P:protein import"/>
    <property type="evidence" value="ECO:0007669"/>
    <property type="project" value="InterPro"/>
</dbReference>
<feature type="compositionally biased region" description="Basic and acidic residues" evidence="5">
    <location>
        <begin position="203"/>
        <end position="227"/>
    </location>
</feature>
<dbReference type="GO" id="GO:0043952">
    <property type="term" value="P:protein transport by the Sec complex"/>
    <property type="evidence" value="ECO:0007669"/>
    <property type="project" value="TreeGrafter"/>
</dbReference>
<accession>A0A0G1RLX1</accession>
<keyword evidence="3" id="KW-0479">Metal-binding</keyword>
<dbReference type="GO" id="GO:0006605">
    <property type="term" value="P:protein targeting"/>
    <property type="evidence" value="ECO:0007669"/>
    <property type="project" value="InterPro"/>
</dbReference>
<dbReference type="Gene3D" id="3.10.450.50">
    <property type="match status" value="1"/>
</dbReference>
<dbReference type="InterPro" id="IPR004027">
    <property type="entry name" value="SEC_C_motif"/>
</dbReference>
<dbReference type="GO" id="GO:0005524">
    <property type="term" value="F:ATP binding"/>
    <property type="evidence" value="ECO:0007669"/>
    <property type="project" value="InterPro"/>
</dbReference>
<evidence type="ECO:0000313" key="7">
    <source>
        <dbReference type="EMBL" id="KKU58106.1"/>
    </source>
</evidence>
<reference evidence="7 8" key="1">
    <citation type="journal article" date="2015" name="Nature">
        <title>rRNA introns, odd ribosomes, and small enigmatic genomes across a large radiation of phyla.</title>
        <authorList>
            <person name="Brown C.T."/>
            <person name="Hug L.A."/>
            <person name="Thomas B.C."/>
            <person name="Sharon I."/>
            <person name="Castelle C.J."/>
            <person name="Singh A."/>
            <person name="Wilkins M.J."/>
            <person name="Williams K.H."/>
            <person name="Banfield J.F."/>
        </authorList>
    </citation>
    <scope>NUCLEOTIDE SEQUENCE [LARGE SCALE GENOMIC DNA]</scope>
</reference>
<dbReference type="InterPro" id="IPR011116">
    <property type="entry name" value="SecA_Wing/Scaffold"/>
</dbReference>
<dbReference type="AlphaFoldDB" id="A0A0G1RLX1"/>
<comment type="cofactor">
    <cofactor evidence="1">
        <name>Zn(2+)</name>
        <dbReference type="ChEBI" id="CHEBI:29105"/>
    </cofactor>
</comment>
<dbReference type="GO" id="GO:0005886">
    <property type="term" value="C:plasma membrane"/>
    <property type="evidence" value="ECO:0007669"/>
    <property type="project" value="TreeGrafter"/>
</dbReference>
<keyword evidence="2" id="KW-0963">Cytoplasm</keyword>
<keyword evidence="4" id="KW-0862">Zinc</keyword>
<feature type="region of interest" description="Disordered" evidence="5">
    <location>
        <begin position="202"/>
        <end position="245"/>
    </location>
</feature>
<dbReference type="SUPFAM" id="SSF81886">
    <property type="entry name" value="Helical scaffold and wing domains of SecA"/>
    <property type="match status" value="1"/>
</dbReference>
<sequence length="245" mass="27981">MTRFNLDESVPLEAGIVSHAIENAQKKVESFNFDRRKHTVEMDDVMNVHRQVIYKLRRRILELGSDYAANEAWLLARLSEHSSQDIAGAWNVHKDAVGEQVWGGVVWNISWPVINLLWMEHLVDMDRIREGIGLHGYAQRDPMVEYKRQGHERFEVLIAKIYSNIAERIVKIENISVAERRAPVGSQGKMSYQSGVFESGVGEESREYNGSKSHVEPVRSNEPKIGRNDPCPCGSGKKFKRCHGR</sequence>
<evidence type="ECO:0000256" key="4">
    <source>
        <dbReference type="ARBA" id="ARBA00022833"/>
    </source>
</evidence>
<proteinExistence type="predicted"/>
<evidence type="ECO:0000256" key="3">
    <source>
        <dbReference type="ARBA" id="ARBA00022723"/>
    </source>
</evidence>
<protein>
    <submittedName>
        <fullName evidence="7">Protein translocase subunit SecA</fullName>
    </submittedName>
</protein>
<comment type="caution">
    <text evidence="7">The sequence shown here is derived from an EMBL/GenBank/DDBJ whole genome shotgun (WGS) entry which is preliminary data.</text>
</comment>
<dbReference type="PANTHER" id="PTHR30612">
    <property type="entry name" value="SECA INNER MEMBRANE COMPONENT OF SEC PROTEIN SECRETION SYSTEM"/>
    <property type="match status" value="1"/>
</dbReference>
<evidence type="ECO:0000313" key="8">
    <source>
        <dbReference type="Proteomes" id="UP000034684"/>
    </source>
</evidence>
<dbReference type="Pfam" id="PF02810">
    <property type="entry name" value="SEC-C"/>
    <property type="match status" value="1"/>
</dbReference>
<dbReference type="InterPro" id="IPR000185">
    <property type="entry name" value="SecA"/>
</dbReference>
<organism evidence="7 8">
    <name type="scientific">candidate division WWE3 bacterium GW2011_GWB1_47_11</name>
    <dbReference type="NCBI Taxonomy" id="1619117"/>
    <lineage>
        <taxon>Bacteria</taxon>
        <taxon>Katanobacteria</taxon>
    </lineage>
</organism>
<dbReference type="Gene3D" id="1.10.3060.10">
    <property type="entry name" value="Helical scaffold and wing domains of SecA"/>
    <property type="match status" value="1"/>
</dbReference>
<evidence type="ECO:0000256" key="5">
    <source>
        <dbReference type="SAM" id="MobiDB-lite"/>
    </source>
</evidence>
<dbReference type="Proteomes" id="UP000034684">
    <property type="component" value="Unassembled WGS sequence"/>
</dbReference>
<dbReference type="GO" id="GO:0006886">
    <property type="term" value="P:intracellular protein transport"/>
    <property type="evidence" value="ECO:0007669"/>
    <property type="project" value="InterPro"/>
</dbReference>
<gene>
    <name evidence="7" type="ORF">UX79_C0001G0002</name>
</gene>